<proteinExistence type="predicted"/>
<dbReference type="RefSeq" id="WP_108730047.1">
    <property type="nucleotide sequence ID" value="NZ_CP020928.1"/>
</dbReference>
<dbReference type="AlphaFoldDB" id="A0A2S1KPN1"/>
<evidence type="ECO:0000313" key="2">
    <source>
        <dbReference type="Proteomes" id="UP000244870"/>
    </source>
</evidence>
<evidence type="ECO:0000313" key="1">
    <source>
        <dbReference type="EMBL" id="AWF94945.1"/>
    </source>
</evidence>
<accession>A0A2S1KPN1</accession>
<protein>
    <submittedName>
        <fullName evidence="1">Uncharacterized protein</fullName>
    </submittedName>
</protein>
<name>A0A2S1KPN1_9LACO</name>
<dbReference type="Proteomes" id="UP000244870">
    <property type="component" value="Chromosome"/>
</dbReference>
<organism evidence="1 2">
    <name type="scientific">Weissella cibaria</name>
    <dbReference type="NCBI Taxonomy" id="137591"/>
    <lineage>
        <taxon>Bacteria</taxon>
        <taxon>Bacillati</taxon>
        <taxon>Bacillota</taxon>
        <taxon>Bacilli</taxon>
        <taxon>Lactobacillales</taxon>
        <taxon>Lactobacillaceae</taxon>
        <taxon>Weissella</taxon>
    </lineage>
</organism>
<reference evidence="1 2" key="1">
    <citation type="submission" date="2017-04" db="EMBL/GenBank/DDBJ databases">
        <title>Weissella cibaria strain m2 complete genome.</title>
        <authorList>
            <person name="Pan Q."/>
            <person name="Tan M."/>
            <person name="Yao F."/>
            <person name="Su S."/>
        </authorList>
    </citation>
    <scope>NUCLEOTIDE SEQUENCE [LARGE SCALE GENOMIC DNA]</scope>
    <source>
        <strain evidence="1 2">M2</strain>
    </source>
</reference>
<dbReference type="InterPro" id="IPR054273">
    <property type="entry name" value="DUF7004"/>
</dbReference>
<sequence length="149" mass="17554">MVENRLVYEFEDGSIVEYRRGGFDDWKVEYTAGMNAGFGGSRALRDYEYFKNVKLYADKIGNKIVLDDLKKIFELIQKNAEQNFGNPEPTAEELSIIEQFSKKYEVTFGLNSLKTFIILYATMISEWYWERNGSRSKYRHLFKEIGLLR</sequence>
<gene>
    <name evidence="1" type="ORF">B6254_0524</name>
</gene>
<dbReference type="Pfam" id="PF22539">
    <property type="entry name" value="DUF7004"/>
    <property type="match status" value="1"/>
</dbReference>
<dbReference type="EMBL" id="CP020928">
    <property type="protein sequence ID" value="AWF94945.1"/>
    <property type="molecule type" value="Genomic_DNA"/>
</dbReference>